<dbReference type="PANTHER" id="PTHR42940:SF7">
    <property type="entry name" value="ALCOHOL DEHYDROGENASE-LIKE N-TERMINAL DOMAIN-CONTAINING PROTEIN"/>
    <property type="match status" value="1"/>
</dbReference>
<evidence type="ECO:0000256" key="5">
    <source>
        <dbReference type="ARBA" id="ARBA00023002"/>
    </source>
</evidence>
<feature type="domain" description="Alcohol dehydrogenase-like C-terminal" evidence="7">
    <location>
        <begin position="120"/>
        <end position="205"/>
    </location>
</feature>
<accession>A0A8H7TTQ9</accession>
<evidence type="ECO:0000313" key="8">
    <source>
        <dbReference type="EMBL" id="KAF9756883.1"/>
    </source>
</evidence>
<keyword evidence="5" id="KW-0560">Oxidoreductase</keyword>
<dbReference type="FunFam" id="3.40.50.720:FF:000039">
    <property type="entry name" value="Alcohol dehydrogenase AdhP"/>
    <property type="match status" value="1"/>
</dbReference>
<dbReference type="Pfam" id="PF00107">
    <property type="entry name" value="ADH_zinc_N"/>
    <property type="match status" value="1"/>
</dbReference>
<dbReference type="InterPro" id="IPR013149">
    <property type="entry name" value="ADH-like_C"/>
</dbReference>
<evidence type="ECO:0000313" key="9">
    <source>
        <dbReference type="Proteomes" id="UP000616885"/>
    </source>
</evidence>
<organism evidence="8 9">
    <name type="scientific">Bionectria ochroleuca</name>
    <name type="common">Gliocladium roseum</name>
    <dbReference type="NCBI Taxonomy" id="29856"/>
    <lineage>
        <taxon>Eukaryota</taxon>
        <taxon>Fungi</taxon>
        <taxon>Dikarya</taxon>
        <taxon>Ascomycota</taxon>
        <taxon>Pezizomycotina</taxon>
        <taxon>Sordariomycetes</taxon>
        <taxon>Hypocreomycetidae</taxon>
        <taxon>Hypocreales</taxon>
        <taxon>Bionectriaceae</taxon>
        <taxon>Clonostachys</taxon>
    </lineage>
</organism>
<dbReference type="Gene3D" id="3.90.180.10">
    <property type="entry name" value="Medium-chain alcohol dehydrogenases, catalytic domain"/>
    <property type="match status" value="1"/>
</dbReference>
<evidence type="ECO:0000256" key="6">
    <source>
        <dbReference type="ARBA" id="ARBA00023027"/>
    </source>
</evidence>
<dbReference type="InterPro" id="IPR036291">
    <property type="entry name" value="NAD(P)-bd_dom_sf"/>
</dbReference>
<dbReference type="Gene3D" id="3.40.50.720">
    <property type="entry name" value="NAD(P)-binding Rossmann-like Domain"/>
    <property type="match status" value="1"/>
</dbReference>
<dbReference type="EMBL" id="JADCTT010000002">
    <property type="protein sequence ID" value="KAF9756883.1"/>
    <property type="molecule type" value="Genomic_DNA"/>
</dbReference>
<evidence type="ECO:0000256" key="1">
    <source>
        <dbReference type="ARBA" id="ARBA00001947"/>
    </source>
</evidence>
<evidence type="ECO:0000259" key="7">
    <source>
        <dbReference type="Pfam" id="PF00107"/>
    </source>
</evidence>
<evidence type="ECO:0000256" key="4">
    <source>
        <dbReference type="ARBA" id="ARBA00022833"/>
    </source>
</evidence>
<evidence type="ECO:0000256" key="3">
    <source>
        <dbReference type="ARBA" id="ARBA00022723"/>
    </source>
</evidence>
<dbReference type="AlphaFoldDB" id="A0A8H7TTQ9"/>
<protein>
    <recommendedName>
        <fullName evidence="7">Alcohol dehydrogenase-like C-terminal domain-containing protein</fullName>
    </recommendedName>
</protein>
<keyword evidence="6" id="KW-0520">NAD</keyword>
<dbReference type="GO" id="GO:0005737">
    <property type="term" value="C:cytoplasm"/>
    <property type="evidence" value="ECO:0007669"/>
    <property type="project" value="TreeGrafter"/>
</dbReference>
<dbReference type="GO" id="GO:0004022">
    <property type="term" value="F:alcohol dehydrogenase (NAD+) activity"/>
    <property type="evidence" value="ECO:0007669"/>
    <property type="project" value="TreeGrafter"/>
</dbReference>
<proteinExistence type="inferred from homology"/>
<dbReference type="Proteomes" id="UP000616885">
    <property type="component" value="Unassembled WGS sequence"/>
</dbReference>
<dbReference type="GO" id="GO:0046872">
    <property type="term" value="F:metal ion binding"/>
    <property type="evidence" value="ECO:0007669"/>
    <property type="project" value="UniProtKB-KW"/>
</dbReference>
<keyword evidence="3" id="KW-0479">Metal-binding</keyword>
<name>A0A8H7TTQ9_BIOOC</name>
<keyword evidence="4" id="KW-0862">Zinc</keyword>
<comment type="similarity">
    <text evidence="2">Belongs to the zinc-containing alcohol dehydrogenase family.</text>
</comment>
<dbReference type="SUPFAM" id="SSF51735">
    <property type="entry name" value="NAD(P)-binding Rossmann-fold domains"/>
    <property type="match status" value="1"/>
</dbReference>
<dbReference type="PANTHER" id="PTHR42940">
    <property type="entry name" value="ALCOHOL DEHYDROGENASE 1-RELATED"/>
    <property type="match status" value="1"/>
</dbReference>
<comment type="cofactor">
    <cofactor evidence="1">
        <name>Zn(2+)</name>
        <dbReference type="ChEBI" id="CHEBI:29105"/>
    </cofactor>
</comment>
<evidence type="ECO:0000256" key="2">
    <source>
        <dbReference type="ARBA" id="ARBA00008072"/>
    </source>
</evidence>
<reference evidence="8" key="1">
    <citation type="submission" date="2020-10" db="EMBL/GenBank/DDBJ databases">
        <title>High-Quality Genome Resource of Clonostachys rosea strain S41 by Oxford Nanopore Long-Read Sequencing.</title>
        <authorList>
            <person name="Wang H."/>
        </authorList>
    </citation>
    <scope>NUCLEOTIDE SEQUENCE</scope>
    <source>
        <strain evidence="8">S41</strain>
    </source>
</reference>
<gene>
    <name evidence="8" type="ORF">IM811_007827</name>
</gene>
<sequence length="216" mass="23306">MTGCAASAIKDFRKDARTRLSTESANRAAVSYLLSFKPVSARPQRAVALETFHQDTTAKASLFKVGEYCILREEAVVRVPHDAKATDVAPLLCAGVTLFNSLRHHGVKPGETVVIQGVGGLGHLGIQYARKMGFRVVVLSRTSSKQADAKELGAHHFICSESADVATELNKLGGAKLIIITAPNSNVEQYTKCLQWQGKIIILACKLTPITYISIS</sequence>
<comment type="caution">
    <text evidence="8">The sequence shown here is derived from an EMBL/GenBank/DDBJ whole genome shotgun (WGS) entry which is preliminary data.</text>
</comment>